<evidence type="ECO:0000256" key="3">
    <source>
        <dbReference type="ARBA" id="ARBA00012513"/>
    </source>
</evidence>
<dbReference type="Ensembl" id="ENSENLT00000054597.1">
    <property type="protein sequence ID" value="ENSENLP00000053324.1"/>
    <property type="gene ID" value="ENSENLG00000022244.1"/>
</dbReference>
<accession>A0A665XBK4</accession>
<protein>
    <recommendedName>
        <fullName evidence="3">non-specific serine/threonine protein kinase</fullName>
        <ecNumber evidence="3">2.7.11.1</ecNumber>
    </recommendedName>
</protein>
<dbReference type="AlphaFoldDB" id="A0A665XBK4"/>
<evidence type="ECO:0000256" key="14">
    <source>
        <dbReference type="SAM" id="MobiDB-lite"/>
    </source>
</evidence>
<keyword evidence="7" id="KW-0808">Transferase</keyword>
<evidence type="ECO:0000256" key="11">
    <source>
        <dbReference type="ARBA" id="ARBA00047899"/>
    </source>
</evidence>
<dbReference type="SUPFAM" id="SSF56112">
    <property type="entry name" value="Protein kinase-like (PK-like)"/>
    <property type="match status" value="1"/>
</dbReference>
<evidence type="ECO:0000313" key="16">
    <source>
        <dbReference type="Ensembl" id="ENSENLP00000053324.1"/>
    </source>
</evidence>
<gene>
    <name evidence="16" type="primary">oxsr1a</name>
</gene>
<feature type="region of interest" description="Disordered" evidence="14">
    <location>
        <begin position="368"/>
        <end position="407"/>
    </location>
</feature>
<dbReference type="Proteomes" id="UP000472264">
    <property type="component" value="Chromosome 17"/>
</dbReference>
<keyword evidence="10 13" id="KW-0067">ATP-binding</keyword>
<evidence type="ECO:0000256" key="8">
    <source>
        <dbReference type="ARBA" id="ARBA00022741"/>
    </source>
</evidence>
<reference evidence="16" key="2">
    <citation type="submission" date="2025-08" db="UniProtKB">
        <authorList>
            <consortium name="Ensembl"/>
        </authorList>
    </citation>
    <scope>IDENTIFICATION</scope>
</reference>
<evidence type="ECO:0000256" key="10">
    <source>
        <dbReference type="ARBA" id="ARBA00022840"/>
    </source>
</evidence>
<dbReference type="SMART" id="SM00220">
    <property type="entry name" value="S_TKc"/>
    <property type="match status" value="1"/>
</dbReference>
<dbReference type="PROSITE" id="PS00107">
    <property type="entry name" value="PROTEIN_KINASE_ATP"/>
    <property type="match status" value="1"/>
</dbReference>
<dbReference type="Gene3D" id="3.30.200.20">
    <property type="entry name" value="Phosphorylase Kinase, domain 1"/>
    <property type="match status" value="1"/>
</dbReference>
<evidence type="ECO:0000256" key="2">
    <source>
        <dbReference type="ARBA" id="ARBA00008874"/>
    </source>
</evidence>
<feature type="region of interest" description="Disordered" evidence="14">
    <location>
        <begin position="310"/>
        <end position="350"/>
    </location>
</feature>
<reference evidence="16" key="3">
    <citation type="submission" date="2025-09" db="UniProtKB">
        <authorList>
            <consortium name="Ensembl"/>
        </authorList>
    </citation>
    <scope>IDENTIFICATION</scope>
</reference>
<evidence type="ECO:0000256" key="6">
    <source>
        <dbReference type="ARBA" id="ARBA00022553"/>
    </source>
</evidence>
<dbReference type="InterPro" id="IPR050629">
    <property type="entry name" value="STE20/SPS1-PAK"/>
</dbReference>
<keyword evidence="5" id="KW-0723">Serine/threonine-protein kinase</keyword>
<evidence type="ECO:0000256" key="13">
    <source>
        <dbReference type="PROSITE-ProRule" id="PRU10141"/>
    </source>
</evidence>
<comment type="catalytic activity">
    <reaction evidence="12">
        <text>L-seryl-[protein] + ATP = O-phospho-L-seryl-[protein] + ADP + H(+)</text>
        <dbReference type="Rhea" id="RHEA:17989"/>
        <dbReference type="Rhea" id="RHEA-COMP:9863"/>
        <dbReference type="Rhea" id="RHEA-COMP:11604"/>
        <dbReference type="ChEBI" id="CHEBI:15378"/>
        <dbReference type="ChEBI" id="CHEBI:29999"/>
        <dbReference type="ChEBI" id="CHEBI:30616"/>
        <dbReference type="ChEBI" id="CHEBI:83421"/>
        <dbReference type="ChEBI" id="CHEBI:456216"/>
        <dbReference type="EC" id="2.7.11.1"/>
    </reaction>
</comment>
<dbReference type="Pfam" id="PF00069">
    <property type="entry name" value="Pkinase"/>
    <property type="match status" value="1"/>
</dbReference>
<dbReference type="Gene3D" id="3.10.20.90">
    <property type="entry name" value="Phosphatidylinositol 3-kinase Catalytic Subunit, Chain A, domain 1"/>
    <property type="match status" value="2"/>
</dbReference>
<proteinExistence type="inferred from homology"/>
<comment type="catalytic activity">
    <reaction evidence="11">
        <text>L-threonyl-[protein] + ATP = O-phospho-L-threonyl-[protein] + ADP + H(+)</text>
        <dbReference type="Rhea" id="RHEA:46608"/>
        <dbReference type="Rhea" id="RHEA-COMP:11060"/>
        <dbReference type="Rhea" id="RHEA-COMP:11605"/>
        <dbReference type="ChEBI" id="CHEBI:15378"/>
        <dbReference type="ChEBI" id="CHEBI:30013"/>
        <dbReference type="ChEBI" id="CHEBI:30616"/>
        <dbReference type="ChEBI" id="CHEBI:61977"/>
        <dbReference type="ChEBI" id="CHEBI:456216"/>
        <dbReference type="EC" id="2.7.11.1"/>
    </reaction>
</comment>
<keyword evidence="6" id="KW-0597">Phosphoprotein</keyword>
<dbReference type="Gene3D" id="1.10.510.10">
    <property type="entry name" value="Transferase(Phosphotransferase) domain 1"/>
    <property type="match status" value="1"/>
</dbReference>
<dbReference type="InterPro" id="IPR024678">
    <property type="entry name" value="Kinase_OSR1/WNK_CCT"/>
</dbReference>
<organism evidence="16 17">
    <name type="scientific">Echeneis naucrates</name>
    <name type="common">Live sharksucker</name>
    <dbReference type="NCBI Taxonomy" id="173247"/>
    <lineage>
        <taxon>Eukaryota</taxon>
        <taxon>Metazoa</taxon>
        <taxon>Chordata</taxon>
        <taxon>Craniata</taxon>
        <taxon>Vertebrata</taxon>
        <taxon>Euteleostomi</taxon>
        <taxon>Actinopterygii</taxon>
        <taxon>Neopterygii</taxon>
        <taxon>Teleostei</taxon>
        <taxon>Neoteleostei</taxon>
        <taxon>Acanthomorphata</taxon>
        <taxon>Carangaria</taxon>
        <taxon>Carangiformes</taxon>
        <taxon>Echeneidae</taxon>
        <taxon>Echeneis</taxon>
    </lineage>
</organism>
<comment type="similarity">
    <text evidence="2">Belongs to the protein kinase superfamily. STE Ser/Thr protein kinase family. STE20 subfamily.</text>
</comment>
<keyword evidence="17" id="KW-1185">Reference proteome</keyword>
<dbReference type="InterPro" id="IPR017441">
    <property type="entry name" value="Protein_kinase_ATP_BS"/>
</dbReference>
<dbReference type="GO" id="GO:0010820">
    <property type="term" value="P:positive regulation of T cell chemotaxis"/>
    <property type="evidence" value="ECO:0007669"/>
    <property type="project" value="TreeGrafter"/>
</dbReference>
<feature type="compositionally biased region" description="Acidic residues" evidence="14">
    <location>
        <begin position="334"/>
        <end position="348"/>
    </location>
</feature>
<feature type="binding site" evidence="13">
    <location>
        <position position="46"/>
    </location>
    <ligand>
        <name>ATP</name>
        <dbReference type="ChEBI" id="CHEBI:30616"/>
    </ligand>
</feature>
<dbReference type="EC" id="2.7.11.1" evidence="3"/>
<evidence type="ECO:0000256" key="9">
    <source>
        <dbReference type="ARBA" id="ARBA00022777"/>
    </source>
</evidence>
<keyword evidence="9" id="KW-0418">Kinase</keyword>
<dbReference type="PANTHER" id="PTHR48012:SF33">
    <property type="entry name" value="NON-SPECIFIC SERINE_THREONINE PROTEIN KINASE"/>
    <property type="match status" value="1"/>
</dbReference>
<evidence type="ECO:0000256" key="1">
    <source>
        <dbReference type="ARBA" id="ARBA00004496"/>
    </source>
</evidence>
<dbReference type="Pfam" id="PF12202">
    <property type="entry name" value="OSR1_C"/>
    <property type="match status" value="1"/>
</dbReference>
<dbReference type="PROSITE" id="PS50011">
    <property type="entry name" value="PROTEIN_KINASE_DOM"/>
    <property type="match status" value="1"/>
</dbReference>
<keyword evidence="4" id="KW-0963">Cytoplasm</keyword>
<evidence type="ECO:0000256" key="12">
    <source>
        <dbReference type="ARBA" id="ARBA00048679"/>
    </source>
</evidence>
<dbReference type="InterPro" id="IPR011009">
    <property type="entry name" value="Kinase-like_dom_sf"/>
</dbReference>
<dbReference type="FunFam" id="3.30.200.20:FF:000114">
    <property type="entry name" value="serine/threonine-protein kinase OSR1 isoform X1"/>
    <property type="match status" value="1"/>
</dbReference>
<reference evidence="16" key="1">
    <citation type="submission" date="2021-04" db="EMBL/GenBank/DDBJ databases">
        <authorList>
            <consortium name="Wellcome Sanger Institute Data Sharing"/>
        </authorList>
    </citation>
    <scope>NUCLEOTIDE SEQUENCE [LARGE SCALE GENOMIC DNA]</scope>
</reference>
<dbReference type="FunFam" id="1.10.510.10:FF:000068">
    <property type="entry name" value="STE20/SPS1-related proline-alanine-rich protein kinase"/>
    <property type="match status" value="1"/>
</dbReference>
<evidence type="ECO:0000313" key="17">
    <source>
        <dbReference type="Proteomes" id="UP000472264"/>
    </source>
</evidence>
<dbReference type="PANTHER" id="PTHR48012">
    <property type="entry name" value="STERILE20-LIKE KINASE, ISOFORM B-RELATED"/>
    <property type="match status" value="1"/>
</dbReference>
<dbReference type="GO" id="GO:0004674">
    <property type="term" value="F:protein serine/threonine kinase activity"/>
    <property type="evidence" value="ECO:0007669"/>
    <property type="project" value="UniProtKB-KW"/>
</dbReference>
<dbReference type="GO" id="GO:0005524">
    <property type="term" value="F:ATP binding"/>
    <property type="evidence" value="ECO:0007669"/>
    <property type="project" value="UniProtKB-UniRule"/>
</dbReference>
<feature type="domain" description="Protein kinase" evidence="15">
    <location>
        <begin position="17"/>
        <end position="291"/>
    </location>
</feature>
<evidence type="ECO:0000259" key="15">
    <source>
        <dbReference type="PROSITE" id="PS50011"/>
    </source>
</evidence>
<comment type="subcellular location">
    <subcellularLocation>
        <location evidence="1">Cytoplasm</location>
    </subcellularLocation>
</comment>
<keyword evidence="8 13" id="KW-0547">Nucleotide-binding</keyword>
<evidence type="ECO:0000256" key="7">
    <source>
        <dbReference type="ARBA" id="ARBA00022679"/>
    </source>
</evidence>
<dbReference type="CDD" id="cd06610">
    <property type="entry name" value="STKc_OSR1_SPAK"/>
    <property type="match status" value="1"/>
</dbReference>
<dbReference type="GO" id="GO:0005829">
    <property type="term" value="C:cytosol"/>
    <property type="evidence" value="ECO:0007669"/>
    <property type="project" value="TreeGrafter"/>
</dbReference>
<dbReference type="GO" id="GO:0035556">
    <property type="term" value="P:intracellular signal transduction"/>
    <property type="evidence" value="ECO:0007669"/>
    <property type="project" value="TreeGrafter"/>
</dbReference>
<evidence type="ECO:0000256" key="4">
    <source>
        <dbReference type="ARBA" id="ARBA00022490"/>
    </source>
</evidence>
<sequence>MADDQSSQSWSIDRDDYELNEVIGSGATAVVQAAYCKPRKEKVAIKRINLEKCQTSMDELLKEIQAMSQCHHPNIVSYYTSFVVKDELWLVMKLLSGGSVLDIIKHIISRGEHKTGVLDEASIATILKEVLEGLEYLHKNGQIHRDLKAGNILLGEDGSVQIADFGVSAFLAAGGDMTRNKVRKTFVGTPCWMAPEVMEQVRGYDFKADIWSFGITAIELATGAAPYHKYPPMKVLMLTLQNDPPCLETGITDKEMVKKYGKSFRKMLSLCLQKDPEKRPTAAELLKHKFFTKAKNNEYLQERLLQKGPTITERSKKVRRVPGSSGRLHKTEDGGWEWSDDELDEESEEGKAAVAALRVRLHASLFPPADGSSGHLQAPSAAPNTAQEGPPSVGLAGEDAPPQDPAAANASVPISLVLRLRNPKKELNDIRFEFMPGRGRIAANLQKIVDDPHSNKNLTFKLASGVEECEIPDDVKLIGFAQLSIS</sequence>
<evidence type="ECO:0000256" key="5">
    <source>
        <dbReference type="ARBA" id="ARBA00022527"/>
    </source>
</evidence>
<dbReference type="InterPro" id="IPR000719">
    <property type="entry name" value="Prot_kinase_dom"/>
</dbReference>
<feature type="compositionally biased region" description="Low complexity" evidence="14">
    <location>
        <begin position="396"/>
        <end position="407"/>
    </location>
</feature>
<name>A0A665XBK4_ECHNA</name>